<dbReference type="InterPro" id="IPR020904">
    <property type="entry name" value="Sc_DH/Rdtase_CS"/>
</dbReference>
<dbReference type="PANTHER" id="PTHR42760">
    <property type="entry name" value="SHORT-CHAIN DEHYDROGENASES/REDUCTASES FAMILY MEMBER"/>
    <property type="match status" value="1"/>
</dbReference>
<evidence type="ECO:0000313" key="2">
    <source>
        <dbReference type="EMBL" id="TDH36093.1"/>
    </source>
</evidence>
<evidence type="ECO:0000313" key="3">
    <source>
        <dbReference type="Proteomes" id="UP000295131"/>
    </source>
</evidence>
<dbReference type="PRINTS" id="PR00081">
    <property type="entry name" value="GDHRDH"/>
</dbReference>
<dbReference type="RefSeq" id="WP_133284793.1">
    <property type="nucleotide sequence ID" value="NZ_SMSI01000002.1"/>
</dbReference>
<dbReference type="Proteomes" id="UP000295131">
    <property type="component" value="Unassembled WGS sequence"/>
</dbReference>
<dbReference type="EMBL" id="SMSI01000002">
    <property type="protein sequence ID" value="TDH36093.1"/>
    <property type="molecule type" value="Genomic_DNA"/>
</dbReference>
<organism evidence="2 3">
    <name type="scientific">Pseudohoeflea suaedae</name>
    <dbReference type="NCBI Taxonomy" id="877384"/>
    <lineage>
        <taxon>Bacteria</taxon>
        <taxon>Pseudomonadati</taxon>
        <taxon>Pseudomonadota</taxon>
        <taxon>Alphaproteobacteria</taxon>
        <taxon>Hyphomicrobiales</taxon>
        <taxon>Rhizobiaceae</taxon>
        <taxon>Pseudohoeflea</taxon>
    </lineage>
</organism>
<gene>
    <name evidence="2" type="ORF">E2A64_12415</name>
</gene>
<dbReference type="Pfam" id="PF13561">
    <property type="entry name" value="adh_short_C2"/>
    <property type="match status" value="1"/>
</dbReference>
<dbReference type="PANTHER" id="PTHR42760:SF135">
    <property type="entry name" value="BLL7886 PROTEIN"/>
    <property type="match status" value="1"/>
</dbReference>
<protein>
    <submittedName>
        <fullName evidence="2">SDR family oxidoreductase</fullName>
    </submittedName>
</protein>
<dbReference type="GO" id="GO:0016616">
    <property type="term" value="F:oxidoreductase activity, acting on the CH-OH group of donors, NAD or NADP as acceptor"/>
    <property type="evidence" value="ECO:0007669"/>
    <property type="project" value="TreeGrafter"/>
</dbReference>
<dbReference type="AlphaFoldDB" id="A0A4R5PK67"/>
<name>A0A4R5PK67_9HYPH</name>
<dbReference type="SUPFAM" id="SSF51735">
    <property type="entry name" value="NAD(P)-binding Rossmann-fold domains"/>
    <property type="match status" value="1"/>
</dbReference>
<dbReference type="GO" id="GO:0030497">
    <property type="term" value="P:fatty acid elongation"/>
    <property type="evidence" value="ECO:0007669"/>
    <property type="project" value="TreeGrafter"/>
</dbReference>
<sequence length="253" mass="26424">MAHNDPLFDISGKHALITGASSGLGRHFAHLLASRGATVVLAARRAEALEEACRAIRADGGTARPLVLDVADGAAVRKALADEPLDIVVNNAGISRTGALIDLPPEDWQSVIDVDLSAAFHVAQTAARGMRDRGQGGSIVNVASILGKRVAGGVGAYTAAKAGLVQLTRAMALEWARFGIRVNALCPGYFSTEINQGFFESEHGQAMVRRVPMRRIGELAELDGPLLLLASDAGRFMTGTEIVADGGHLVSGL</sequence>
<dbReference type="FunFam" id="3.40.50.720:FF:000084">
    <property type="entry name" value="Short-chain dehydrogenase reductase"/>
    <property type="match status" value="1"/>
</dbReference>
<accession>A0A4R5PK67</accession>
<dbReference type="Gene3D" id="3.40.50.720">
    <property type="entry name" value="NAD(P)-binding Rossmann-like Domain"/>
    <property type="match status" value="1"/>
</dbReference>
<comment type="similarity">
    <text evidence="1">Belongs to the short-chain dehydrogenases/reductases (SDR) family.</text>
</comment>
<dbReference type="OrthoDB" id="9796652at2"/>
<evidence type="ECO:0000256" key="1">
    <source>
        <dbReference type="ARBA" id="ARBA00006484"/>
    </source>
</evidence>
<proteinExistence type="inferred from homology"/>
<dbReference type="InterPro" id="IPR002347">
    <property type="entry name" value="SDR_fam"/>
</dbReference>
<dbReference type="PRINTS" id="PR00080">
    <property type="entry name" value="SDRFAMILY"/>
</dbReference>
<reference evidence="2 3" key="1">
    <citation type="journal article" date="2013" name="Int. J. Syst. Evol. Microbiol.">
        <title>Hoeflea suaedae sp. nov., an endophytic bacterium isolated from the root of the halophyte Suaeda maritima.</title>
        <authorList>
            <person name="Chung E.J."/>
            <person name="Park J.A."/>
            <person name="Pramanik P."/>
            <person name="Bibi F."/>
            <person name="Jeon C.O."/>
            <person name="Chung Y.R."/>
        </authorList>
    </citation>
    <scope>NUCLEOTIDE SEQUENCE [LARGE SCALE GENOMIC DNA]</scope>
    <source>
        <strain evidence="2 3">YC6898</strain>
    </source>
</reference>
<dbReference type="InterPro" id="IPR036291">
    <property type="entry name" value="NAD(P)-bd_dom_sf"/>
</dbReference>
<comment type="caution">
    <text evidence="2">The sequence shown here is derived from an EMBL/GenBank/DDBJ whole genome shotgun (WGS) entry which is preliminary data.</text>
</comment>
<dbReference type="PROSITE" id="PS00061">
    <property type="entry name" value="ADH_SHORT"/>
    <property type="match status" value="1"/>
</dbReference>
<keyword evidence="3" id="KW-1185">Reference proteome</keyword>